<dbReference type="Pfam" id="PF00483">
    <property type="entry name" value="NTP_transferase"/>
    <property type="match status" value="1"/>
</dbReference>
<feature type="domain" description="Mannose-6-phosphate isomerase type II C-terminal" evidence="11">
    <location>
        <begin position="361"/>
        <end position="475"/>
    </location>
</feature>
<dbReference type="UniPathway" id="UPA00126">
    <property type="reaction ID" value="UER00930"/>
</dbReference>
<dbReference type="InterPro" id="IPR029044">
    <property type="entry name" value="Nucleotide-diphossugar_trans"/>
</dbReference>
<reference evidence="13 14" key="1">
    <citation type="submission" date="2016-10" db="EMBL/GenBank/DDBJ databases">
        <authorList>
            <person name="de Groot N.N."/>
        </authorList>
    </citation>
    <scope>NUCLEOTIDE SEQUENCE [LARGE SCALE GENOMIC DNA]</scope>
    <source>
        <strain evidence="13 14">HLD2</strain>
    </source>
</reference>
<dbReference type="AlphaFoldDB" id="A0A1G5R1P2"/>
<dbReference type="SUPFAM" id="SSF53448">
    <property type="entry name" value="Nucleotide-diphospho-sugar transferases"/>
    <property type="match status" value="1"/>
</dbReference>
<protein>
    <recommendedName>
        <fullName evidence="3">mannose-1-phosphate guanylyltransferase</fullName>
        <ecNumber evidence="3">2.7.7.13</ecNumber>
    </recommendedName>
</protein>
<keyword evidence="5 13" id="KW-0548">Nucleotidyltransferase</keyword>
<keyword evidence="4 13" id="KW-0808">Transferase</keyword>
<sequence length="479" mass="53220">MPEQSTSDEPRVKAVILAGGSGTRLWPLSRLQLPKQFLRLQGDKTLLESTIGRLAPLIQPSDVLVVTGAEHARGEAYNSLRAYQTLLEPVGRNTAPAIALAAAWLQEQAEGGDPVMVVLPADHIIKQSEAFQEALQSAVEAASDGRLITFGIKPTRPDTGFGYIKVAETKVNDASPILLVDEFTEKPDLAKAEEFVARDHYYWNSGMFVWRTSAILAEIKAQLPDVYAIVKSIRADWAESESLQEAIDRGFARMPNISIDYGVLEKSQKVALIPCSLGWSDVGSWDAVHEIAEHDEKGNAVQGRAIVTDCQNSLVHSNKRLVAAIGVQDLCIVETADAVLVTKRGESQRVREIVDELKQTNAQEHLLHLTVQRPWGRYTVLEEQAGFKMKRITVNPGACLSLQRHQHRSEHWIVVSGTATVARNDELLTVTKNESTYIPIGVKHRLENRGKIPLELIEIQVGEYLDEDDIERFDDDYDR</sequence>
<dbReference type="EMBL" id="FMWD01000014">
    <property type="protein sequence ID" value="SCZ67259.1"/>
    <property type="molecule type" value="Genomic_DNA"/>
</dbReference>
<evidence type="ECO:0000256" key="2">
    <source>
        <dbReference type="ARBA" id="ARBA00006115"/>
    </source>
</evidence>
<gene>
    <name evidence="13" type="ORF">SAMN03097708_03110</name>
</gene>
<evidence type="ECO:0000256" key="8">
    <source>
        <dbReference type="ARBA" id="ARBA00047343"/>
    </source>
</evidence>
<dbReference type="InterPro" id="IPR014710">
    <property type="entry name" value="RmlC-like_jellyroll"/>
</dbReference>
<organism evidence="13 14">
    <name type="scientific">Thiohalomonas denitrificans</name>
    <dbReference type="NCBI Taxonomy" id="415747"/>
    <lineage>
        <taxon>Bacteria</taxon>
        <taxon>Pseudomonadati</taxon>
        <taxon>Pseudomonadota</taxon>
        <taxon>Gammaproteobacteria</taxon>
        <taxon>Thiohalomonadales</taxon>
        <taxon>Thiohalomonadaceae</taxon>
        <taxon>Thiohalomonas</taxon>
    </lineage>
</organism>
<feature type="domain" description="MannoseP isomerase/GMP-like beta-helix" evidence="12">
    <location>
        <begin position="303"/>
        <end position="357"/>
    </location>
</feature>
<dbReference type="InterPro" id="IPR049577">
    <property type="entry name" value="GMPP_N"/>
</dbReference>
<comment type="pathway">
    <text evidence="1">Nucleotide-sugar biosynthesis; GDP-alpha-D-mannose biosynthesis; GDP-alpha-D-mannose from alpha-D-mannose 1-phosphate (GTP route): step 1/1.</text>
</comment>
<dbReference type="InterPro" id="IPR011051">
    <property type="entry name" value="RmlC_Cupin_sf"/>
</dbReference>
<keyword evidence="7" id="KW-0342">GTP-binding</keyword>
<dbReference type="RefSeq" id="WP_092999007.1">
    <property type="nucleotide sequence ID" value="NZ_FMWD01000014.1"/>
</dbReference>
<dbReference type="NCBIfam" id="TIGR01479">
    <property type="entry name" value="GMP_PMI"/>
    <property type="match status" value="1"/>
</dbReference>
<comment type="similarity">
    <text evidence="2 9">Belongs to the mannose-6-phosphate isomerase type 2 family.</text>
</comment>
<evidence type="ECO:0000256" key="9">
    <source>
        <dbReference type="RuleBase" id="RU004190"/>
    </source>
</evidence>
<keyword evidence="6" id="KW-0547">Nucleotide-binding</keyword>
<comment type="catalytic activity">
    <reaction evidence="8">
        <text>alpha-D-mannose 1-phosphate + GTP + H(+) = GDP-alpha-D-mannose + diphosphate</text>
        <dbReference type="Rhea" id="RHEA:15229"/>
        <dbReference type="ChEBI" id="CHEBI:15378"/>
        <dbReference type="ChEBI" id="CHEBI:33019"/>
        <dbReference type="ChEBI" id="CHEBI:37565"/>
        <dbReference type="ChEBI" id="CHEBI:57527"/>
        <dbReference type="ChEBI" id="CHEBI:58409"/>
        <dbReference type="EC" id="2.7.7.13"/>
    </reaction>
</comment>
<dbReference type="GO" id="GO:0000271">
    <property type="term" value="P:polysaccharide biosynthetic process"/>
    <property type="evidence" value="ECO:0007669"/>
    <property type="project" value="InterPro"/>
</dbReference>
<feature type="domain" description="Nucleotidyl transferase" evidence="10">
    <location>
        <begin position="13"/>
        <end position="297"/>
    </location>
</feature>
<evidence type="ECO:0000313" key="13">
    <source>
        <dbReference type="EMBL" id="SCZ67259.1"/>
    </source>
</evidence>
<dbReference type="CDD" id="cd02213">
    <property type="entry name" value="cupin_PMI_typeII_C"/>
    <property type="match status" value="1"/>
</dbReference>
<dbReference type="GO" id="GO:0016853">
    <property type="term" value="F:isomerase activity"/>
    <property type="evidence" value="ECO:0007669"/>
    <property type="project" value="UniProtKB-KW"/>
</dbReference>
<evidence type="ECO:0000256" key="3">
    <source>
        <dbReference type="ARBA" id="ARBA00012387"/>
    </source>
</evidence>
<dbReference type="Gene3D" id="3.90.550.10">
    <property type="entry name" value="Spore Coat Polysaccharide Biosynthesis Protein SpsA, Chain A"/>
    <property type="match status" value="1"/>
</dbReference>
<dbReference type="FunFam" id="3.90.550.10:FF:000046">
    <property type="entry name" value="Mannose-1-phosphate guanylyltransferase (GDP)"/>
    <property type="match status" value="1"/>
</dbReference>
<dbReference type="PANTHER" id="PTHR46390:SF1">
    <property type="entry name" value="MANNOSE-1-PHOSPHATE GUANYLYLTRANSFERASE"/>
    <property type="match status" value="1"/>
</dbReference>
<dbReference type="InterPro" id="IPR006375">
    <property type="entry name" value="Man1P_GuaTrfase/Man6P_Isoase"/>
</dbReference>
<dbReference type="Proteomes" id="UP000199648">
    <property type="component" value="Unassembled WGS sequence"/>
</dbReference>
<name>A0A1G5R1P2_9GAMM</name>
<dbReference type="InterPro" id="IPR005835">
    <property type="entry name" value="NTP_transferase_dom"/>
</dbReference>
<evidence type="ECO:0000256" key="4">
    <source>
        <dbReference type="ARBA" id="ARBA00022679"/>
    </source>
</evidence>
<dbReference type="InterPro" id="IPR054566">
    <property type="entry name" value="ManC/GMP-like_b-helix"/>
</dbReference>
<dbReference type="Pfam" id="PF22640">
    <property type="entry name" value="ManC_GMP_beta-helix"/>
    <property type="match status" value="1"/>
</dbReference>
<evidence type="ECO:0000256" key="1">
    <source>
        <dbReference type="ARBA" id="ARBA00004823"/>
    </source>
</evidence>
<dbReference type="Pfam" id="PF01050">
    <property type="entry name" value="MannoseP_isomer"/>
    <property type="match status" value="1"/>
</dbReference>
<evidence type="ECO:0000256" key="7">
    <source>
        <dbReference type="ARBA" id="ARBA00023134"/>
    </source>
</evidence>
<dbReference type="FunFam" id="2.60.120.10:FF:000032">
    <property type="entry name" value="Mannose-1-phosphate guanylyltransferase/mannose-6-phosphate isomerase"/>
    <property type="match status" value="1"/>
</dbReference>
<dbReference type="InterPro" id="IPR001538">
    <property type="entry name" value="Man6P_isomerase-2_C"/>
</dbReference>
<dbReference type="SUPFAM" id="SSF51182">
    <property type="entry name" value="RmlC-like cupins"/>
    <property type="match status" value="1"/>
</dbReference>
<dbReference type="CDD" id="cd02509">
    <property type="entry name" value="GDP-M1P_Guanylyltransferase"/>
    <property type="match status" value="1"/>
</dbReference>
<dbReference type="InterPro" id="IPR051161">
    <property type="entry name" value="Mannose-6P_isomerase_type2"/>
</dbReference>
<dbReference type="GO" id="GO:0004475">
    <property type="term" value="F:mannose-1-phosphate guanylyltransferase (GTP) activity"/>
    <property type="evidence" value="ECO:0007669"/>
    <property type="project" value="UniProtKB-EC"/>
</dbReference>
<dbReference type="STRING" id="415747.SAMN03097708_03110"/>
<dbReference type="GO" id="GO:0009298">
    <property type="term" value="P:GDP-mannose biosynthetic process"/>
    <property type="evidence" value="ECO:0007669"/>
    <property type="project" value="UniProtKB-UniPathway"/>
</dbReference>
<dbReference type="OrthoDB" id="9806359at2"/>
<dbReference type="EC" id="2.7.7.13" evidence="3"/>
<evidence type="ECO:0000313" key="14">
    <source>
        <dbReference type="Proteomes" id="UP000199648"/>
    </source>
</evidence>
<evidence type="ECO:0000259" key="11">
    <source>
        <dbReference type="Pfam" id="PF01050"/>
    </source>
</evidence>
<evidence type="ECO:0000259" key="12">
    <source>
        <dbReference type="Pfam" id="PF22640"/>
    </source>
</evidence>
<keyword evidence="13" id="KW-0413">Isomerase</keyword>
<dbReference type="PANTHER" id="PTHR46390">
    <property type="entry name" value="MANNOSE-1-PHOSPHATE GUANYLYLTRANSFERASE"/>
    <property type="match status" value="1"/>
</dbReference>
<dbReference type="GO" id="GO:0005525">
    <property type="term" value="F:GTP binding"/>
    <property type="evidence" value="ECO:0007669"/>
    <property type="project" value="UniProtKB-KW"/>
</dbReference>
<evidence type="ECO:0000256" key="5">
    <source>
        <dbReference type="ARBA" id="ARBA00022695"/>
    </source>
</evidence>
<evidence type="ECO:0000256" key="6">
    <source>
        <dbReference type="ARBA" id="ARBA00022741"/>
    </source>
</evidence>
<keyword evidence="14" id="KW-1185">Reference proteome</keyword>
<dbReference type="Gene3D" id="2.60.120.10">
    <property type="entry name" value="Jelly Rolls"/>
    <property type="match status" value="1"/>
</dbReference>
<accession>A0A1G5R1P2</accession>
<evidence type="ECO:0000259" key="10">
    <source>
        <dbReference type="Pfam" id="PF00483"/>
    </source>
</evidence>
<proteinExistence type="inferred from homology"/>